<evidence type="ECO:0000256" key="1">
    <source>
        <dbReference type="ARBA" id="ARBA00001936"/>
    </source>
</evidence>
<dbReference type="InterPro" id="IPR043519">
    <property type="entry name" value="NT_sf"/>
</dbReference>
<feature type="compositionally biased region" description="Low complexity" evidence="8">
    <location>
        <begin position="147"/>
        <end position="166"/>
    </location>
</feature>
<evidence type="ECO:0000256" key="7">
    <source>
        <dbReference type="ARBA" id="ARBA00022842"/>
    </source>
</evidence>
<evidence type="ECO:0000256" key="3">
    <source>
        <dbReference type="ARBA" id="ARBA00008593"/>
    </source>
</evidence>
<evidence type="ECO:0000259" key="9">
    <source>
        <dbReference type="Pfam" id="PF03828"/>
    </source>
</evidence>
<keyword evidence="6" id="KW-0479">Metal-binding</keyword>
<evidence type="ECO:0000256" key="8">
    <source>
        <dbReference type="SAM" id="MobiDB-lite"/>
    </source>
</evidence>
<feature type="compositionally biased region" description="Polar residues" evidence="8">
    <location>
        <begin position="777"/>
        <end position="801"/>
    </location>
</feature>
<feature type="region of interest" description="Disordered" evidence="8">
    <location>
        <begin position="591"/>
        <end position="635"/>
    </location>
</feature>
<keyword evidence="12" id="KW-1185">Reference proteome</keyword>
<feature type="compositionally biased region" description="Low complexity" evidence="8">
    <location>
        <begin position="617"/>
        <end position="634"/>
    </location>
</feature>
<feature type="compositionally biased region" description="Polar residues" evidence="8">
    <location>
        <begin position="865"/>
        <end position="882"/>
    </location>
</feature>
<gene>
    <name evidence="11" type="ORF">GQX73_g6660</name>
</gene>
<evidence type="ECO:0000256" key="6">
    <source>
        <dbReference type="ARBA" id="ARBA00022723"/>
    </source>
</evidence>
<feature type="compositionally biased region" description="Polar residues" evidence="8">
    <location>
        <begin position="179"/>
        <end position="197"/>
    </location>
</feature>
<proteinExistence type="inferred from homology"/>
<feature type="compositionally biased region" description="Polar residues" evidence="8">
    <location>
        <begin position="1198"/>
        <end position="1210"/>
    </location>
</feature>
<name>A0A7C8MRI3_9PEZI</name>
<dbReference type="Pfam" id="PF22600">
    <property type="entry name" value="MTPAP-like_central"/>
    <property type="match status" value="1"/>
</dbReference>
<dbReference type="Proteomes" id="UP000481858">
    <property type="component" value="Unassembled WGS sequence"/>
</dbReference>
<comment type="caution">
    <text evidence="11">The sequence shown here is derived from an EMBL/GenBank/DDBJ whole genome shotgun (WGS) entry which is preliminary data.</text>
</comment>
<dbReference type="SUPFAM" id="SSF81301">
    <property type="entry name" value="Nucleotidyltransferase"/>
    <property type="match status" value="1"/>
</dbReference>
<dbReference type="GO" id="GO:1990817">
    <property type="term" value="F:poly(A) RNA polymerase activity"/>
    <property type="evidence" value="ECO:0007669"/>
    <property type="project" value="UniProtKB-EC"/>
</dbReference>
<comment type="cofactor">
    <cofactor evidence="2">
        <name>Mg(2+)</name>
        <dbReference type="ChEBI" id="CHEBI:18420"/>
    </cofactor>
</comment>
<comment type="cofactor">
    <cofactor evidence="1">
        <name>Mn(2+)</name>
        <dbReference type="ChEBI" id="CHEBI:29035"/>
    </cofactor>
</comment>
<feature type="region of interest" description="Disordered" evidence="8">
    <location>
        <begin position="67"/>
        <end position="211"/>
    </location>
</feature>
<feature type="domain" description="PAP-associated" evidence="9">
    <location>
        <begin position="476"/>
        <end position="531"/>
    </location>
</feature>
<dbReference type="EC" id="2.7.7.19" evidence="4"/>
<dbReference type="Gene3D" id="1.10.1410.10">
    <property type="match status" value="1"/>
</dbReference>
<dbReference type="EMBL" id="WUBL01000078">
    <property type="protein sequence ID" value="KAF2966913.1"/>
    <property type="molecule type" value="Genomic_DNA"/>
</dbReference>
<dbReference type="PANTHER" id="PTHR12271">
    <property type="entry name" value="POLY A POLYMERASE CID PAP -RELATED"/>
    <property type="match status" value="1"/>
</dbReference>
<dbReference type="PANTHER" id="PTHR12271:SF113">
    <property type="entry name" value="POLY(A) RNA POLYMERASE CID11"/>
    <property type="match status" value="1"/>
</dbReference>
<feature type="compositionally biased region" description="Polar residues" evidence="8">
    <location>
        <begin position="1172"/>
        <end position="1181"/>
    </location>
</feature>
<sequence length="1968" mass="218586">MDGQPVAADSKHLYPTQLWTRSISSSNLPRLNLAPILFPQQSSLFQAKLLQYNKLIAPGRGGGLQAPPLPPILSSQPVHAGARSRSLSKVSNKDSRARQSSQNCHGNRSNQSTTKADRVLMTGKVTNSKMPPKKSDVTHGLPPKPKTSVSPSHLPPHSSSVPSTPHQHARKFSFESREQSPGANQSHSPRSVYSETNGALPSLRPLPPRGGGCKYETGLKFSRRRIPYNIGTDPLNRLDLNSVQSKLSEDDERKLTTDMRELYDRLRPTDAVETKRRKLVQKLETLLNTTWPGQDIRVHLFGSSENLLCSDDSDVDICIVTPGKELDTICVLADLLAKHGMERVVCVASAKVPIVKIWDPELELSCDMNVNNTLALENTRMIKTYVHIDERVRALAMIIKYWTRQRILNDAAFGGTLSSYTWICMIIAFLQLRQPPILPALHQRPHQKLPRQDGEIAAFADDIDNLRGFGDKNKSSLGELLFEFFRFFAHEFDYSTNVLSVRLGKIITKHEKNWHLALNNQLCVEEPFNTNRNLGNTADDTAFRGIHLELRRAFDSIAQGNLKECCEQYEYPKEEERIFQKPPPVSRPVLLRSASQQQPSRAGRGGGFRNGGRHQNRNNGNHNNNNNSRRASSGLTYENTANPMYVPAAYAMALGQDASMYMQSSEIVAQISALQLQENNLRFLQYTQSQAFAQQQALQQHAQRMQGTASQSQSSAERSRTNSFDTPPLSAPIRPELRQEMYYYQMPIQQAQAFYGFAAYPSAPSNLAGVDYRRSSQRSTTASETGHGSSGSTIRSHSQPASRPITVAPSAQNFVIPSQMSNGFTSVPARHVSGVPLPSVIPDEANDNEQNSSATDSLDDGKSGSCYTNPSSPRKASGTTNGMLAFGDIGPHSEGPGQHHPSSDEFAQHIPESTSTESRSSSSPAQEIAYLGSGGSTSLVTATFSPKQLNRETAPLVVNGSKSRPLTNSSPRQAWYGEPMVGSDLAGYENPLHINQDATSAASHPAFGLDQSITLQKANSPVSDRPVVVNGSRPTSGFSTPPHPGSYFTNDAVTLNPEGALHIATWPTGTVPASHVLAPGNLPATLHRFPRPIPSPLIAQLDLATETSLQANDLHHLSPVYETKSPSPSFTRKLELPLAESSDHMMYPSQRRREVSSEFSRLQPTLLAESPTPENEVSSHANPRINGLQRENGHNSKKSLNTEANTSPGSLPSFVDPIIANNLRQLHKYTSKIKSAARNINHVDSAWDDYIKHRERCLECCKSLVTPPSQRRESSVASPTTLTSPGPEYREDMSSDTLNLVSVDTASSIQSSSSRTDSFFRLGAHDEQCQKAAREWQTTVELLANTLQSSLQETYNEYSEGATPEGFEKICKDRAVRTNTIHHMRNASIRKMMSADLDFFPKYDIRFRNFDEIKKDLAKVRSLLGTSGIPQNRTIIERRISPTGDVMLEFANTESEDNPVFRFRVASHCLRETSSPIFGHMFNAHFRAELDDDTQRSLPPPPSRHVCADGNEVMLYRMPQTELNTERSLEILLHAAHNHNDRVPREVHFRQFVAITEACLRYRCTSPLELAVEHMWLPYWRENATYDMLEEVLLISYVFGLSENFIRLSRIAILVMTGSGSSLPHNVEGKIMAVRQGKIAQVYEQCRITLNEYLCPMPCADPTFSTDRGQVNTLDGLRCPRGDRTCDAQNLGWYMKSLAELGILPAVLQSPGLFYIQTPQTQSLLEIVDSLCQITGSPQCHGGICDFAPAFRAAIKDIYESVPGLTLYDVSGKRGWALSKNRSPRHSTQNQNNGAQGGGYEPLFKITAKQRYMPRDYRRSRGFGASLGSNGRRDEGYRHDDDVCFFKILSLLDNPHDLRAAAMIDKRFYRSYQRNKARLLRGFRETDAKERLDVCRQNNIVEAEDTSYAARLPDGDSGAAIRAHERSGLGQLLAVENKQLAENDVNKYLGGLREGLIGLRTMEGETTR</sequence>
<feature type="region of interest" description="Disordered" evidence="8">
    <location>
        <begin position="702"/>
        <end position="732"/>
    </location>
</feature>
<feature type="region of interest" description="Disordered" evidence="8">
    <location>
        <begin position="1779"/>
        <end position="1800"/>
    </location>
</feature>
<feature type="compositionally biased region" description="Polar residues" evidence="8">
    <location>
        <begin position="98"/>
        <end position="114"/>
    </location>
</feature>
<keyword evidence="7" id="KW-0460">Magnesium</keyword>
<feature type="region of interest" description="Disordered" evidence="8">
    <location>
        <begin position="1268"/>
        <end position="1293"/>
    </location>
</feature>
<keyword evidence="5" id="KW-0808">Transferase</keyword>
<dbReference type="OrthoDB" id="2274644at2759"/>
<feature type="compositionally biased region" description="Low complexity" evidence="8">
    <location>
        <begin position="702"/>
        <end position="716"/>
    </location>
</feature>
<feature type="compositionally biased region" description="Polar residues" evidence="8">
    <location>
        <begin position="1275"/>
        <end position="1284"/>
    </location>
</feature>
<feature type="region of interest" description="Disordered" evidence="8">
    <location>
        <begin position="771"/>
        <end position="804"/>
    </location>
</feature>
<comment type="similarity">
    <text evidence="3">Belongs to the DNA polymerase type-B-like family.</text>
</comment>
<dbReference type="Pfam" id="PF03828">
    <property type="entry name" value="PAP_assoc"/>
    <property type="match status" value="1"/>
</dbReference>
<protein>
    <recommendedName>
        <fullName evidence="4">polynucleotide adenylyltransferase</fullName>
        <ecNumber evidence="4">2.7.7.19</ecNumber>
    </recommendedName>
</protein>
<dbReference type="GO" id="GO:0046872">
    <property type="term" value="F:metal ion binding"/>
    <property type="evidence" value="ECO:0007669"/>
    <property type="project" value="UniProtKB-KW"/>
</dbReference>
<dbReference type="GO" id="GO:0031123">
    <property type="term" value="P:RNA 3'-end processing"/>
    <property type="evidence" value="ECO:0007669"/>
    <property type="project" value="TreeGrafter"/>
</dbReference>
<evidence type="ECO:0000256" key="2">
    <source>
        <dbReference type="ARBA" id="ARBA00001946"/>
    </source>
</evidence>
<feature type="region of interest" description="Disordered" evidence="8">
    <location>
        <begin position="835"/>
        <end position="930"/>
    </location>
</feature>
<dbReference type="GO" id="GO:0010605">
    <property type="term" value="P:negative regulation of macromolecule metabolic process"/>
    <property type="evidence" value="ECO:0007669"/>
    <property type="project" value="UniProtKB-ARBA"/>
</dbReference>
<dbReference type="InterPro" id="IPR054708">
    <property type="entry name" value="MTPAP-like_central"/>
</dbReference>
<dbReference type="CDD" id="cd05402">
    <property type="entry name" value="NT_PAP_TUTase"/>
    <property type="match status" value="1"/>
</dbReference>
<reference evidence="11 12" key="1">
    <citation type="submission" date="2019-12" db="EMBL/GenBank/DDBJ databases">
        <title>Draft genome sequence of the ascomycete Xylaria multiplex DSM 110363.</title>
        <authorList>
            <person name="Buettner E."/>
            <person name="Kellner H."/>
        </authorList>
    </citation>
    <scope>NUCLEOTIDE SEQUENCE [LARGE SCALE GENOMIC DNA]</scope>
    <source>
        <strain evidence="11 12">DSM 110363</strain>
    </source>
</reference>
<dbReference type="InParanoid" id="A0A7C8MRI3"/>
<evidence type="ECO:0000256" key="5">
    <source>
        <dbReference type="ARBA" id="ARBA00022679"/>
    </source>
</evidence>
<dbReference type="Gene3D" id="3.30.460.10">
    <property type="entry name" value="Beta Polymerase, domain 2"/>
    <property type="match status" value="1"/>
</dbReference>
<evidence type="ECO:0000256" key="4">
    <source>
        <dbReference type="ARBA" id="ARBA00012388"/>
    </source>
</evidence>
<accession>A0A7C8MRI3</accession>
<evidence type="ECO:0000259" key="10">
    <source>
        <dbReference type="Pfam" id="PF22600"/>
    </source>
</evidence>
<feature type="compositionally biased region" description="Low complexity" evidence="8">
    <location>
        <begin position="912"/>
        <end position="923"/>
    </location>
</feature>
<evidence type="ECO:0000313" key="11">
    <source>
        <dbReference type="EMBL" id="KAF2966913.1"/>
    </source>
</evidence>
<evidence type="ECO:0000313" key="12">
    <source>
        <dbReference type="Proteomes" id="UP000481858"/>
    </source>
</evidence>
<dbReference type="SUPFAM" id="SSF81631">
    <property type="entry name" value="PAP/OAS1 substrate-binding domain"/>
    <property type="match status" value="1"/>
</dbReference>
<feature type="domain" description="Poly(A) RNA polymerase mitochondrial-like central palm" evidence="10">
    <location>
        <begin position="255"/>
        <end position="386"/>
    </location>
</feature>
<organism evidence="11 12">
    <name type="scientific">Xylaria multiplex</name>
    <dbReference type="NCBI Taxonomy" id="323545"/>
    <lineage>
        <taxon>Eukaryota</taxon>
        <taxon>Fungi</taxon>
        <taxon>Dikarya</taxon>
        <taxon>Ascomycota</taxon>
        <taxon>Pezizomycotina</taxon>
        <taxon>Sordariomycetes</taxon>
        <taxon>Xylariomycetidae</taxon>
        <taxon>Xylariales</taxon>
        <taxon>Xylariaceae</taxon>
        <taxon>Xylaria</taxon>
    </lineage>
</organism>
<feature type="region of interest" description="Disordered" evidence="8">
    <location>
        <begin position="1141"/>
        <end position="1211"/>
    </location>
</feature>
<dbReference type="InterPro" id="IPR002058">
    <property type="entry name" value="PAP_assoc"/>
</dbReference>